<gene>
    <name evidence="16" type="ORF">ACFQNJ_07450</name>
</gene>
<dbReference type="NCBIfam" id="TIGR01783">
    <property type="entry name" value="TonB-siderophor"/>
    <property type="match status" value="1"/>
</dbReference>
<evidence type="ECO:0000256" key="10">
    <source>
        <dbReference type="PROSITE-ProRule" id="PRU01360"/>
    </source>
</evidence>
<feature type="region of interest" description="Disordered" evidence="12">
    <location>
        <begin position="663"/>
        <end position="688"/>
    </location>
</feature>
<evidence type="ECO:0000313" key="17">
    <source>
        <dbReference type="Proteomes" id="UP001596495"/>
    </source>
</evidence>
<feature type="chain" id="PRO_5047029751" evidence="13">
    <location>
        <begin position="46"/>
        <end position="781"/>
    </location>
</feature>
<keyword evidence="5 10" id="KW-0812">Transmembrane</keyword>
<evidence type="ECO:0000256" key="13">
    <source>
        <dbReference type="SAM" id="SignalP"/>
    </source>
</evidence>
<keyword evidence="8 16" id="KW-0675">Receptor</keyword>
<accession>A0ABW2R8E2</accession>
<evidence type="ECO:0000256" key="12">
    <source>
        <dbReference type="SAM" id="MobiDB-lite"/>
    </source>
</evidence>
<comment type="similarity">
    <text evidence="2 10 11">Belongs to the TonB-dependent receptor family.</text>
</comment>
<dbReference type="Gene3D" id="2.170.130.10">
    <property type="entry name" value="TonB-dependent receptor, plug domain"/>
    <property type="match status" value="1"/>
</dbReference>
<keyword evidence="6 11" id="KW-0798">TonB box</keyword>
<evidence type="ECO:0000256" key="5">
    <source>
        <dbReference type="ARBA" id="ARBA00022692"/>
    </source>
</evidence>
<dbReference type="PANTHER" id="PTHR32552">
    <property type="entry name" value="FERRICHROME IRON RECEPTOR-RELATED"/>
    <property type="match status" value="1"/>
</dbReference>
<dbReference type="PROSITE" id="PS52016">
    <property type="entry name" value="TONB_DEPENDENT_REC_3"/>
    <property type="match status" value="1"/>
</dbReference>
<feature type="compositionally biased region" description="Basic residues" evidence="12">
    <location>
        <begin position="1"/>
        <end position="14"/>
    </location>
</feature>
<dbReference type="InterPro" id="IPR036942">
    <property type="entry name" value="Beta-barrel_TonB_sf"/>
</dbReference>
<dbReference type="Gene3D" id="2.40.170.20">
    <property type="entry name" value="TonB-dependent receptor, beta-barrel domain"/>
    <property type="match status" value="1"/>
</dbReference>
<reference evidence="17" key="1">
    <citation type="journal article" date="2019" name="Int. J. Syst. Evol. Microbiol.">
        <title>The Global Catalogue of Microorganisms (GCM) 10K type strain sequencing project: providing services to taxonomists for standard genome sequencing and annotation.</title>
        <authorList>
            <consortium name="The Broad Institute Genomics Platform"/>
            <consortium name="The Broad Institute Genome Sequencing Center for Infectious Disease"/>
            <person name="Wu L."/>
            <person name="Ma J."/>
        </authorList>
    </citation>
    <scope>NUCLEOTIDE SEQUENCE [LARGE SCALE GENOMIC DNA]</scope>
    <source>
        <strain evidence="17">CCUG 54518</strain>
    </source>
</reference>
<evidence type="ECO:0000259" key="15">
    <source>
        <dbReference type="Pfam" id="PF07715"/>
    </source>
</evidence>
<sequence>MSQRKKAARGRQQAHRLQPPPASHSNAVLLPLGAMLLAGSLNAMAQTTPAVPTDTGRTLGTVTVRESAEAPEGKDAVRATEVTIGKGKQQLRDIPQSVTVVTERLIDDRNLDTVKEALKNTAGITFLAAEGGEEDIRLRGFALQATGDLFIDGMRDPAIYDRDTFNLDRLEVLRGSASMLFGRGSTGGAVNQVSKQPRLIDEHQVDLTLGNHKYVRATGDFNIKTGESAALRINAMATKADNNGSGSSIDKRGLAAAYRWGIGERNEFQASLYHLDNNNGINYGIPFIAPTRTATNRVLLPLDPDAYYGLDSDYNDSGATIAGFAHTHRFSRDSELKTQVRVGKFERDQRSGAIRLCTRGVNQQTGAVTNPQCPTSNTLENFGPNTIFTRGNHLKIQDMDTAQFQSDYSSKFDALGMKHELLTGVDVSREERTVFAARSRAQGGVDLTKPTTRVGTPDDGARVNEGSRVLRVNNQYTSQGWGAYVQDTVQIALAWKVVAGIRYDNLTGDYDAFSIPAAAAGPTTTTSYRMKVSEWSPRAGVLFQPTPLHSFHASVGQSFNTSGDAYSLGADNVDTPPEKSRNFEIGAKLDSADKRFSTRLAVFRSEKYNERNTDPDLPVVTLSGKRHVAGFEADIAGRLTPQWEVFGSYMWLPVAKVDKAAPCPRTGGCAQSSPGERPGDRPALTPEHSGTVWTTYQFTPRLRLGAGLNFRGKQKPTRVEWTVPSYVTADLMAEYKFDFDRLTLKANLTNVTDKLYADQLYPAHYIPGAGRTLQVTASLKF</sequence>
<evidence type="ECO:0000256" key="2">
    <source>
        <dbReference type="ARBA" id="ARBA00009810"/>
    </source>
</evidence>
<evidence type="ECO:0000313" key="16">
    <source>
        <dbReference type="EMBL" id="MFC7434344.1"/>
    </source>
</evidence>
<protein>
    <submittedName>
        <fullName evidence="16">TonB-dependent receptor</fullName>
    </submittedName>
</protein>
<feature type="region of interest" description="Disordered" evidence="12">
    <location>
        <begin position="1"/>
        <end position="26"/>
    </location>
</feature>
<evidence type="ECO:0000256" key="6">
    <source>
        <dbReference type="ARBA" id="ARBA00023077"/>
    </source>
</evidence>
<dbReference type="InterPro" id="IPR037066">
    <property type="entry name" value="Plug_dom_sf"/>
</dbReference>
<dbReference type="SUPFAM" id="SSF56935">
    <property type="entry name" value="Porins"/>
    <property type="match status" value="1"/>
</dbReference>
<dbReference type="RefSeq" id="WP_382255592.1">
    <property type="nucleotide sequence ID" value="NZ_JBHTBX010000004.1"/>
</dbReference>
<comment type="subcellular location">
    <subcellularLocation>
        <location evidence="1 10">Cell outer membrane</location>
        <topology evidence="1 10">Multi-pass membrane protein</topology>
    </subcellularLocation>
</comment>
<keyword evidence="4 10" id="KW-1134">Transmembrane beta strand</keyword>
<dbReference type="InterPro" id="IPR010105">
    <property type="entry name" value="TonB_sidphr_rcpt"/>
</dbReference>
<dbReference type="PANTHER" id="PTHR32552:SF83">
    <property type="entry name" value="BLR3904 PROTEIN"/>
    <property type="match status" value="1"/>
</dbReference>
<dbReference type="EMBL" id="JBHTBX010000004">
    <property type="protein sequence ID" value="MFC7434344.1"/>
    <property type="molecule type" value="Genomic_DNA"/>
</dbReference>
<evidence type="ECO:0000256" key="9">
    <source>
        <dbReference type="ARBA" id="ARBA00023237"/>
    </source>
</evidence>
<dbReference type="Proteomes" id="UP001596495">
    <property type="component" value="Unassembled WGS sequence"/>
</dbReference>
<dbReference type="Pfam" id="PF00593">
    <property type="entry name" value="TonB_dep_Rec_b-barrel"/>
    <property type="match status" value="1"/>
</dbReference>
<evidence type="ECO:0000256" key="7">
    <source>
        <dbReference type="ARBA" id="ARBA00023136"/>
    </source>
</evidence>
<dbReference type="InterPro" id="IPR000531">
    <property type="entry name" value="Beta-barrel_TonB"/>
</dbReference>
<keyword evidence="7 10" id="KW-0472">Membrane</keyword>
<comment type="caution">
    <text evidence="16">The sequence shown here is derived from an EMBL/GenBank/DDBJ whole genome shotgun (WGS) entry which is preliminary data.</text>
</comment>
<organism evidence="16 17">
    <name type="scientific">Hydrogenophaga bisanensis</name>
    <dbReference type="NCBI Taxonomy" id="439611"/>
    <lineage>
        <taxon>Bacteria</taxon>
        <taxon>Pseudomonadati</taxon>
        <taxon>Pseudomonadota</taxon>
        <taxon>Betaproteobacteria</taxon>
        <taxon>Burkholderiales</taxon>
        <taxon>Comamonadaceae</taxon>
        <taxon>Hydrogenophaga</taxon>
    </lineage>
</organism>
<evidence type="ECO:0000256" key="8">
    <source>
        <dbReference type="ARBA" id="ARBA00023170"/>
    </source>
</evidence>
<keyword evidence="3 10" id="KW-0813">Transport</keyword>
<dbReference type="CDD" id="cd01347">
    <property type="entry name" value="ligand_gated_channel"/>
    <property type="match status" value="1"/>
</dbReference>
<feature type="domain" description="TonB-dependent receptor-like beta-barrel" evidence="14">
    <location>
        <begin position="268"/>
        <end position="751"/>
    </location>
</feature>
<evidence type="ECO:0000256" key="1">
    <source>
        <dbReference type="ARBA" id="ARBA00004571"/>
    </source>
</evidence>
<dbReference type="InterPro" id="IPR039426">
    <property type="entry name" value="TonB-dep_rcpt-like"/>
</dbReference>
<keyword evidence="13" id="KW-0732">Signal</keyword>
<feature type="domain" description="TonB-dependent receptor plug" evidence="15">
    <location>
        <begin position="91"/>
        <end position="189"/>
    </location>
</feature>
<proteinExistence type="inferred from homology"/>
<keyword evidence="9 10" id="KW-0998">Cell outer membrane</keyword>
<keyword evidence="17" id="KW-1185">Reference proteome</keyword>
<name>A0ABW2R8E2_9BURK</name>
<dbReference type="InterPro" id="IPR012910">
    <property type="entry name" value="Plug_dom"/>
</dbReference>
<evidence type="ECO:0000256" key="4">
    <source>
        <dbReference type="ARBA" id="ARBA00022452"/>
    </source>
</evidence>
<dbReference type="Pfam" id="PF07715">
    <property type="entry name" value="Plug"/>
    <property type="match status" value="1"/>
</dbReference>
<evidence type="ECO:0000259" key="14">
    <source>
        <dbReference type="Pfam" id="PF00593"/>
    </source>
</evidence>
<evidence type="ECO:0000256" key="11">
    <source>
        <dbReference type="RuleBase" id="RU003357"/>
    </source>
</evidence>
<evidence type="ECO:0000256" key="3">
    <source>
        <dbReference type="ARBA" id="ARBA00022448"/>
    </source>
</evidence>
<feature type="signal peptide" evidence="13">
    <location>
        <begin position="1"/>
        <end position="45"/>
    </location>
</feature>